<evidence type="ECO:0000313" key="2">
    <source>
        <dbReference type="EMBL" id="EXJ59398.1"/>
    </source>
</evidence>
<dbReference type="InterPro" id="IPR015943">
    <property type="entry name" value="WD40/YVTN_repeat-like_dom_sf"/>
</dbReference>
<evidence type="ECO:0008006" key="4">
    <source>
        <dbReference type="Google" id="ProtNLM"/>
    </source>
</evidence>
<dbReference type="RefSeq" id="XP_007751038.1">
    <property type="nucleotide sequence ID" value="XM_007752848.1"/>
</dbReference>
<dbReference type="HOGENOM" id="CLU_030368_0_0_1"/>
<dbReference type="Pfam" id="PF00400">
    <property type="entry name" value="WD40"/>
    <property type="match status" value="1"/>
</dbReference>
<dbReference type="AlphaFoldDB" id="W9VV10"/>
<dbReference type="SUPFAM" id="SSF50978">
    <property type="entry name" value="WD40 repeat-like"/>
    <property type="match status" value="1"/>
</dbReference>
<sequence>MVKRKRENGTSAARSADRATKSTDDENTASKIIKTNGHVDVKTTSPVVQIVVGSYERVLHGITASISNLLSASSTVSVQFADTFLFNAHASAIKCLALSPLPLHGSSESQGVYLATGGSDEKVNIFTLSASPVADNERLPPMPSLGKNAISENPRNRELGTLLQHSSHITALHFPSRGKLLSGSEDNTIAVTRLKDLTVISTIKAPRPKAQGQPSGDTVPPGATPAGINDFSVHPSLKLMLSVGRGERCMRLWNLVTGKKAGVLNFGREILNSVREGKYSSGEGRRIRWNPDGSEFAVAFERGVVVFGADSRPKCKVLPEPLTKLHQIHYQSIPSDLGEGAPNTLLALSTEDGRILFYDTDKISPHSACEESSNDQPGRPFIPDATLVATVGGNSAGFTTRIKDFEILFLPPNAHGQNDMAIIAASSDGTIRVILLLLSEVLAASKSKKPVQAGIVIGTYETGNRITCLKAFVMLPPDVTEDEDELRDEDEEFMGFDEQEESEQSESSSDED</sequence>
<evidence type="ECO:0000313" key="3">
    <source>
        <dbReference type="Proteomes" id="UP000019471"/>
    </source>
</evidence>
<feature type="region of interest" description="Disordered" evidence="1">
    <location>
        <begin position="479"/>
        <end position="512"/>
    </location>
</feature>
<name>W9VV10_9EURO</name>
<dbReference type="eggNOG" id="KOG0294">
    <property type="taxonomic scope" value="Eukaryota"/>
</dbReference>
<feature type="compositionally biased region" description="Basic and acidic residues" evidence="1">
    <location>
        <begin position="15"/>
        <end position="24"/>
    </location>
</feature>
<proteinExistence type="predicted"/>
<feature type="region of interest" description="Disordered" evidence="1">
    <location>
        <begin position="1"/>
        <end position="31"/>
    </location>
</feature>
<dbReference type="GeneID" id="19196965"/>
<dbReference type="EMBL" id="AMGX01000032">
    <property type="protein sequence ID" value="EXJ59398.1"/>
    <property type="molecule type" value="Genomic_DNA"/>
</dbReference>
<dbReference type="PANTHER" id="PTHR44675:SF1">
    <property type="entry name" value="P21-ACTIVATED PROTEIN KINASE-INTERACTING PROTEIN 1"/>
    <property type="match status" value="1"/>
</dbReference>
<dbReference type="STRING" id="1182543.W9VV10"/>
<accession>W9VV10</accession>
<dbReference type="Proteomes" id="UP000019471">
    <property type="component" value="Unassembled WGS sequence"/>
</dbReference>
<dbReference type="InterPro" id="IPR051959">
    <property type="entry name" value="PAK1-Kinase_Regulator"/>
</dbReference>
<dbReference type="SMART" id="SM00320">
    <property type="entry name" value="WD40"/>
    <property type="match status" value="4"/>
</dbReference>
<dbReference type="InterPro" id="IPR036322">
    <property type="entry name" value="WD40_repeat_dom_sf"/>
</dbReference>
<keyword evidence="3" id="KW-1185">Reference proteome</keyword>
<dbReference type="InterPro" id="IPR001680">
    <property type="entry name" value="WD40_rpt"/>
</dbReference>
<dbReference type="Gene3D" id="2.130.10.10">
    <property type="entry name" value="YVTN repeat-like/Quinoprotein amine dehydrogenase"/>
    <property type="match status" value="2"/>
</dbReference>
<evidence type="ECO:0000256" key="1">
    <source>
        <dbReference type="SAM" id="MobiDB-lite"/>
    </source>
</evidence>
<organism evidence="2 3">
    <name type="scientific">Cladophialophora psammophila CBS 110553</name>
    <dbReference type="NCBI Taxonomy" id="1182543"/>
    <lineage>
        <taxon>Eukaryota</taxon>
        <taxon>Fungi</taxon>
        <taxon>Dikarya</taxon>
        <taxon>Ascomycota</taxon>
        <taxon>Pezizomycotina</taxon>
        <taxon>Eurotiomycetes</taxon>
        <taxon>Chaetothyriomycetidae</taxon>
        <taxon>Chaetothyriales</taxon>
        <taxon>Herpotrichiellaceae</taxon>
        <taxon>Cladophialophora</taxon>
    </lineage>
</organism>
<protein>
    <recommendedName>
        <fullName evidence="4">Protein MAK11</fullName>
    </recommendedName>
</protein>
<gene>
    <name evidence="2" type="ORF">A1O5_12279</name>
</gene>
<comment type="caution">
    <text evidence="2">The sequence shown here is derived from an EMBL/GenBank/DDBJ whole genome shotgun (WGS) entry which is preliminary data.</text>
</comment>
<dbReference type="PANTHER" id="PTHR44675">
    <property type="entry name" value="PAK1 INTERACTING PROTEIN 1"/>
    <property type="match status" value="1"/>
</dbReference>
<reference evidence="2 3" key="1">
    <citation type="submission" date="2013-03" db="EMBL/GenBank/DDBJ databases">
        <title>The Genome Sequence of Cladophialophora psammophila CBS 110553.</title>
        <authorList>
            <consortium name="The Broad Institute Genomics Platform"/>
            <person name="Cuomo C."/>
            <person name="de Hoog S."/>
            <person name="Gorbushina A."/>
            <person name="Walker B."/>
            <person name="Young S.K."/>
            <person name="Zeng Q."/>
            <person name="Gargeya S."/>
            <person name="Fitzgerald M."/>
            <person name="Haas B."/>
            <person name="Abouelleil A."/>
            <person name="Allen A.W."/>
            <person name="Alvarado L."/>
            <person name="Arachchi H.M."/>
            <person name="Berlin A.M."/>
            <person name="Chapman S.B."/>
            <person name="Gainer-Dewar J."/>
            <person name="Goldberg J."/>
            <person name="Griggs A."/>
            <person name="Gujja S."/>
            <person name="Hansen M."/>
            <person name="Howarth C."/>
            <person name="Imamovic A."/>
            <person name="Ireland A."/>
            <person name="Larimer J."/>
            <person name="McCowan C."/>
            <person name="Murphy C."/>
            <person name="Pearson M."/>
            <person name="Poon T.W."/>
            <person name="Priest M."/>
            <person name="Roberts A."/>
            <person name="Saif S."/>
            <person name="Shea T."/>
            <person name="Sisk P."/>
            <person name="Sykes S."/>
            <person name="Wortman J."/>
            <person name="Nusbaum C."/>
            <person name="Birren B."/>
        </authorList>
    </citation>
    <scope>NUCLEOTIDE SEQUENCE [LARGE SCALE GENOMIC DNA]</scope>
    <source>
        <strain evidence="2 3">CBS 110553</strain>
    </source>
</reference>
<dbReference type="OrthoDB" id="308449at2759"/>